<proteinExistence type="predicted"/>
<dbReference type="RefSeq" id="WP_250873419.1">
    <property type="nucleotide sequence ID" value="NZ_JALXFV010000003.1"/>
</dbReference>
<dbReference type="AlphaFoldDB" id="A0ABD6AVQ9"/>
<dbReference type="EMBL" id="JBHUDC010000003">
    <property type="protein sequence ID" value="MFD1513466.1"/>
    <property type="molecule type" value="Genomic_DNA"/>
</dbReference>
<comment type="caution">
    <text evidence="1">The sequence shown here is derived from an EMBL/GenBank/DDBJ whole genome shotgun (WGS) entry which is preliminary data.</text>
</comment>
<name>A0ABD6AVQ9_9EURY</name>
<keyword evidence="2" id="KW-1185">Reference proteome</keyword>
<organism evidence="1 2">
    <name type="scientific">Halomarina rubra</name>
    <dbReference type="NCBI Taxonomy" id="2071873"/>
    <lineage>
        <taxon>Archaea</taxon>
        <taxon>Methanobacteriati</taxon>
        <taxon>Methanobacteriota</taxon>
        <taxon>Stenosarchaea group</taxon>
        <taxon>Halobacteria</taxon>
        <taxon>Halobacteriales</taxon>
        <taxon>Natronomonadaceae</taxon>
        <taxon>Halomarina</taxon>
    </lineage>
</organism>
<reference evidence="1 2" key="1">
    <citation type="journal article" date="2019" name="Int. J. Syst. Evol. Microbiol.">
        <title>The Global Catalogue of Microorganisms (GCM) 10K type strain sequencing project: providing services to taxonomists for standard genome sequencing and annotation.</title>
        <authorList>
            <consortium name="The Broad Institute Genomics Platform"/>
            <consortium name="The Broad Institute Genome Sequencing Center for Infectious Disease"/>
            <person name="Wu L."/>
            <person name="Ma J."/>
        </authorList>
    </citation>
    <scope>NUCLEOTIDE SEQUENCE [LARGE SCALE GENOMIC DNA]</scope>
    <source>
        <strain evidence="1 2">CGMCC 1.12563</strain>
    </source>
</reference>
<evidence type="ECO:0000313" key="2">
    <source>
        <dbReference type="Proteomes" id="UP001597187"/>
    </source>
</evidence>
<accession>A0ABD6AVQ9</accession>
<dbReference type="Proteomes" id="UP001597187">
    <property type="component" value="Unassembled WGS sequence"/>
</dbReference>
<sequence>MGGFQNGLITNTDQYPAQRLSSAIERFVSEFGDRNSLGRLVDVVDTSTQLTRGIVEQRPETFTEKHLVVPGLKALGYSIHRERPGEYTATGRSEPDFSIETPHAQNPYIVEAKRIGNLPQSVLPDDGEGSEQLQSYLEEGFSAKYRTDLDRRHLVGIATDGIYWLVFKKDLETGAIDRIGGASTESAVLETVKAHRHPEEVSEQWRVDVRRRLEVEFVPELSAENVAAAVEEIE</sequence>
<gene>
    <name evidence="1" type="ORF">ACFSBT_09270</name>
</gene>
<evidence type="ECO:0000313" key="1">
    <source>
        <dbReference type="EMBL" id="MFD1513466.1"/>
    </source>
</evidence>
<protein>
    <submittedName>
        <fullName evidence="1">Uncharacterized protein</fullName>
    </submittedName>
</protein>